<comment type="caution">
    <text evidence="4">The sequence shown here is derived from an EMBL/GenBank/DDBJ whole genome shotgun (WGS) entry which is preliminary data.</text>
</comment>
<name>A0A5C7B984_9FLAO</name>
<dbReference type="Gene3D" id="1.25.40.10">
    <property type="entry name" value="Tetratricopeptide repeat domain"/>
    <property type="match status" value="1"/>
</dbReference>
<dbReference type="STRING" id="1123037.GCA_000425305_02634"/>
<evidence type="ECO:0000313" key="5">
    <source>
        <dbReference type="Proteomes" id="UP000321938"/>
    </source>
</evidence>
<dbReference type="InterPro" id="IPR011990">
    <property type="entry name" value="TPR-like_helical_dom_sf"/>
</dbReference>
<keyword evidence="2" id="KW-0175">Coiled coil</keyword>
<sequence>MKMRITLIVAVLLMVTNFSFAQQDEECMLNLTLMNDYVKSKNYDEAYEPWMKVRNKCPKFNIAIYKYGEKILDHKIDNSTGAEKTAFISDYMALLDAAGENFASKYPKGEIEEEKALKKYENQKDLGLTDYQIFEAFDLEFKNYRSDFTSTKGLYVYFTKTVDLFKAGKFEIQKVFDKYDDVNDQLDDLNEKYAISLNKLIEKEAAGTALTRTEGKYKDFYQRKLEANGKISGSLDAYIGDLANCENLIPLYKKDFENYKNDAAWLKRAVSKMYNKDCTDDPLYIELVKAYDQVDPSAETKYFVSTVLRKQGKNSEADKYVRESYDLQDDPIKKARMAKKIANDFKKQGSYGSARTYYREALNLNPSDGTPHLYIASMYAKSANNCGSDSFNKRAVFWYAADEAERAGQVDPGLRSNAAQTATAYRANAPTKGEIFSDNMAGKTITIGCWIGGSVKVPNL</sequence>
<keyword evidence="5" id="KW-1185">Reference proteome</keyword>
<dbReference type="OrthoDB" id="1522899at2"/>
<feature type="coiled-coil region" evidence="2">
    <location>
        <begin position="172"/>
        <end position="199"/>
    </location>
</feature>
<proteinExistence type="predicted"/>
<gene>
    <name evidence="4" type="ORF">ES692_05530</name>
</gene>
<evidence type="ECO:0000256" key="2">
    <source>
        <dbReference type="SAM" id="Coils"/>
    </source>
</evidence>
<dbReference type="Proteomes" id="UP000321938">
    <property type="component" value="Unassembled WGS sequence"/>
</dbReference>
<accession>A0A5C7B984</accession>
<feature type="signal peptide" evidence="3">
    <location>
        <begin position="1"/>
        <end position="21"/>
    </location>
</feature>
<dbReference type="EMBL" id="VOSB01000006">
    <property type="protein sequence ID" value="TXE18910.1"/>
    <property type="molecule type" value="Genomic_DNA"/>
</dbReference>
<dbReference type="InterPro" id="IPR019734">
    <property type="entry name" value="TPR_rpt"/>
</dbReference>
<evidence type="ECO:0000256" key="3">
    <source>
        <dbReference type="SAM" id="SignalP"/>
    </source>
</evidence>
<protein>
    <submittedName>
        <fullName evidence="4">Uncharacterized protein</fullName>
    </submittedName>
</protein>
<dbReference type="PROSITE" id="PS50005">
    <property type="entry name" value="TPR"/>
    <property type="match status" value="1"/>
</dbReference>
<keyword evidence="3" id="KW-0732">Signal</keyword>
<evidence type="ECO:0000256" key="1">
    <source>
        <dbReference type="PROSITE-ProRule" id="PRU00339"/>
    </source>
</evidence>
<reference evidence="4 5" key="1">
    <citation type="submission" date="2019-08" db="EMBL/GenBank/DDBJ databases">
        <title>Genome of Psychroserpens burtonensis ACAM 167.</title>
        <authorList>
            <person name="Bowman J.P."/>
        </authorList>
    </citation>
    <scope>NUCLEOTIDE SEQUENCE [LARGE SCALE GENOMIC DNA]</scope>
    <source>
        <strain evidence="4 5">ACAM 167</strain>
    </source>
</reference>
<dbReference type="SUPFAM" id="SSF48452">
    <property type="entry name" value="TPR-like"/>
    <property type="match status" value="1"/>
</dbReference>
<organism evidence="4 5">
    <name type="scientific">Psychroserpens burtonensis</name>
    <dbReference type="NCBI Taxonomy" id="49278"/>
    <lineage>
        <taxon>Bacteria</taxon>
        <taxon>Pseudomonadati</taxon>
        <taxon>Bacteroidota</taxon>
        <taxon>Flavobacteriia</taxon>
        <taxon>Flavobacteriales</taxon>
        <taxon>Flavobacteriaceae</taxon>
        <taxon>Psychroserpens</taxon>
    </lineage>
</organism>
<feature type="repeat" description="TPR" evidence="1">
    <location>
        <begin position="335"/>
        <end position="368"/>
    </location>
</feature>
<evidence type="ECO:0000313" key="4">
    <source>
        <dbReference type="EMBL" id="TXE18910.1"/>
    </source>
</evidence>
<feature type="chain" id="PRO_5022765126" evidence="3">
    <location>
        <begin position="22"/>
        <end position="460"/>
    </location>
</feature>
<keyword evidence="1" id="KW-0802">TPR repeat</keyword>
<dbReference type="AlphaFoldDB" id="A0A5C7B984"/>